<feature type="domain" description="Putative exodeoxyribonuclease 8 PDDEXK-like" evidence="1">
    <location>
        <begin position="22"/>
        <end position="226"/>
    </location>
</feature>
<dbReference type="EMBL" id="LR796712">
    <property type="protein sequence ID" value="CAB4161126.1"/>
    <property type="molecule type" value="Genomic_DNA"/>
</dbReference>
<sequence length="255" mass="29276">MAESEYIKIMENEEYHDSEGLSASGIKLFLECPRKYFYRYVLKIKPKPTPAMLEGSAFHEFVLEPEKFNSVNWKQEKLEQFKAMKESLYSIPTVSKMLSDGFAEGSLFWKDEGSGVTLKTRPDYLSLKQKAVFDLKTSSDASKEGFSRSIHNFGYHIQAAMAIDGLKTCFGEEFDVINLVVEKSEPYCVGAYYIDLPSIALGRKLYQHGIKLYLKCLNNNFWPSYTYQDESENKCEIETIGVPFWVEKNFLAGEI</sequence>
<organism evidence="3">
    <name type="scientific">uncultured Caudovirales phage</name>
    <dbReference type="NCBI Taxonomy" id="2100421"/>
    <lineage>
        <taxon>Viruses</taxon>
        <taxon>Duplodnaviria</taxon>
        <taxon>Heunggongvirae</taxon>
        <taxon>Uroviricota</taxon>
        <taxon>Caudoviricetes</taxon>
        <taxon>Peduoviridae</taxon>
        <taxon>Maltschvirus</taxon>
        <taxon>Maltschvirus maltsch</taxon>
    </lineage>
</organism>
<evidence type="ECO:0000259" key="1">
    <source>
        <dbReference type="Pfam" id="PF12684"/>
    </source>
</evidence>
<proteinExistence type="predicted"/>
<dbReference type="EMBL" id="LR798336">
    <property type="protein sequence ID" value="CAB5224901.1"/>
    <property type="molecule type" value="Genomic_DNA"/>
</dbReference>
<evidence type="ECO:0000313" key="2">
    <source>
        <dbReference type="EMBL" id="CAB4161126.1"/>
    </source>
</evidence>
<reference evidence="3" key="1">
    <citation type="submission" date="2020-05" db="EMBL/GenBank/DDBJ databases">
        <authorList>
            <person name="Chiriac C."/>
            <person name="Salcher M."/>
            <person name="Ghai R."/>
            <person name="Kavagutti S V."/>
        </authorList>
    </citation>
    <scope>NUCLEOTIDE SEQUENCE</scope>
</reference>
<name>A0A6J7X276_9CAUD</name>
<dbReference type="InterPro" id="IPR011604">
    <property type="entry name" value="PDDEXK-like_dom_sf"/>
</dbReference>
<dbReference type="Pfam" id="PF12684">
    <property type="entry name" value="DUF3799"/>
    <property type="match status" value="1"/>
</dbReference>
<evidence type="ECO:0000313" key="3">
    <source>
        <dbReference type="EMBL" id="CAB5224901.1"/>
    </source>
</evidence>
<protein>
    <submittedName>
        <fullName evidence="3">Exodeoxyribonuclease 8, PDDEXK-like domain containing protein</fullName>
    </submittedName>
</protein>
<gene>
    <name evidence="2" type="ORF">UFOVP733_29</name>
    <name evidence="3" type="ORF">UFOVP743_30</name>
</gene>
<dbReference type="InterPro" id="IPR024432">
    <property type="entry name" value="Put_RecE_PDDEXK-like_dom"/>
</dbReference>
<accession>A0A6J7X276</accession>
<dbReference type="Gene3D" id="3.90.320.10">
    <property type="match status" value="1"/>
</dbReference>